<reference evidence="3 4" key="1">
    <citation type="submission" date="2016-12" db="EMBL/GenBank/DDBJ databases">
        <title>The genomes of Aspergillus section Nigri reveals drivers in fungal speciation.</title>
        <authorList>
            <consortium name="DOE Joint Genome Institute"/>
            <person name="Vesth T.C."/>
            <person name="Nybo J."/>
            <person name="Theobald S."/>
            <person name="Brandl J."/>
            <person name="Frisvad J.C."/>
            <person name="Nielsen K.F."/>
            <person name="Lyhne E.K."/>
            <person name="Kogle M.E."/>
            <person name="Kuo A."/>
            <person name="Riley R."/>
            <person name="Clum A."/>
            <person name="Nolan M."/>
            <person name="Lipzen A."/>
            <person name="Salamov A."/>
            <person name="Henrissat B."/>
            <person name="Wiebenga A."/>
            <person name="De Vries R.P."/>
            <person name="Grigoriev I.V."/>
            <person name="Mortensen U.H."/>
            <person name="Andersen M.R."/>
            <person name="Baker S.E."/>
        </authorList>
    </citation>
    <scope>NUCLEOTIDE SEQUENCE [LARGE SCALE GENOMIC DNA]</scope>
    <source>
        <strain evidence="3 4">CBS 117.55</strain>
    </source>
</reference>
<dbReference type="InterPro" id="IPR000627">
    <property type="entry name" value="Intradiol_dOase_C"/>
</dbReference>
<keyword evidence="1" id="KW-0732">Signal</keyword>
<name>A0A317X166_9EURO</name>
<dbReference type="CDD" id="cd03457">
    <property type="entry name" value="intradiol_dioxygenase_like"/>
    <property type="match status" value="1"/>
</dbReference>
<dbReference type="GeneID" id="37066802"/>
<dbReference type="Proteomes" id="UP000247233">
    <property type="component" value="Unassembled WGS sequence"/>
</dbReference>
<dbReference type="InterPro" id="IPR015889">
    <property type="entry name" value="Intradiol_dOase_core"/>
</dbReference>
<dbReference type="RefSeq" id="XP_025404032.1">
    <property type="nucleotide sequence ID" value="XM_025544565.1"/>
</dbReference>
<organism evidence="3 4">
    <name type="scientific">Aspergillus heteromorphus CBS 117.55</name>
    <dbReference type="NCBI Taxonomy" id="1448321"/>
    <lineage>
        <taxon>Eukaryota</taxon>
        <taxon>Fungi</taxon>
        <taxon>Dikarya</taxon>
        <taxon>Ascomycota</taxon>
        <taxon>Pezizomycotina</taxon>
        <taxon>Eurotiomycetes</taxon>
        <taxon>Eurotiomycetidae</taxon>
        <taxon>Eurotiales</taxon>
        <taxon>Aspergillaceae</taxon>
        <taxon>Aspergillus</taxon>
        <taxon>Aspergillus subgen. Circumdati</taxon>
    </lineage>
</organism>
<feature type="domain" description="Intradiol ring-cleavage dioxygenases" evidence="2">
    <location>
        <begin position="100"/>
        <end position="156"/>
    </location>
</feature>
<keyword evidence="3" id="KW-0560">Oxidoreductase</keyword>
<gene>
    <name evidence="3" type="ORF">BO70DRAFT_367486</name>
</gene>
<dbReference type="EMBL" id="MSFL01000001">
    <property type="protein sequence ID" value="PWY92293.1"/>
    <property type="molecule type" value="Genomic_DNA"/>
</dbReference>
<keyword evidence="3" id="KW-0223">Dioxygenase</keyword>
<feature type="chain" id="PRO_5016252040" evidence="1">
    <location>
        <begin position="18"/>
        <end position="325"/>
    </location>
</feature>
<evidence type="ECO:0000259" key="2">
    <source>
        <dbReference type="Pfam" id="PF00775"/>
    </source>
</evidence>
<dbReference type="GO" id="GO:0016702">
    <property type="term" value="F:oxidoreductase activity, acting on single donors with incorporation of molecular oxygen, incorporation of two atoms of oxygen"/>
    <property type="evidence" value="ECO:0007669"/>
    <property type="project" value="InterPro"/>
</dbReference>
<proteinExistence type="predicted"/>
<comment type="caution">
    <text evidence="3">The sequence shown here is derived from an EMBL/GenBank/DDBJ whole genome shotgun (WGS) entry which is preliminary data.</text>
</comment>
<feature type="signal peptide" evidence="1">
    <location>
        <begin position="1"/>
        <end position="17"/>
    </location>
</feature>
<dbReference type="PANTHER" id="PTHR34315">
    <property type="match status" value="1"/>
</dbReference>
<protein>
    <submittedName>
        <fullName evidence="3">Aromatic compound dioxygenase</fullName>
    </submittedName>
</protein>
<keyword evidence="4" id="KW-1185">Reference proteome</keyword>
<dbReference type="VEuPathDB" id="FungiDB:BO70DRAFT_367486"/>
<sequence>MQIPFLLILTLVVSALAHLGRHPSPRDVAHHAALSMMCADNVGQVGNARYKRNLARRWHDGNTTTVEVTTEAPYYEIIHNDTYVLTPEVTQGPYVWPRSQTLRQDMTEGQPGVPLWLDVGVVDMATCQPLPNVLVDFWHCNATGSYSSFTGLSPDTPFPQLLDKLGIPMSTFEIGKTDLHTDNTTFLRGMWPTDKNGVMEMKTIFPGFYVLRTIHIHVQVHTNWTLHANGTIKTANTVSTGQIYFNEDLVDKLMAIEPYVSHTAINRTTNAADAVFPYDFGNEYNPVVSVVPIDGEDVTKGMVGYITIGVDTNAVEYDDNNVGNP</sequence>
<dbReference type="Gene3D" id="2.60.130.10">
    <property type="entry name" value="Aromatic compound dioxygenase"/>
    <property type="match status" value="1"/>
</dbReference>
<accession>A0A317X166</accession>
<dbReference type="Pfam" id="PF00775">
    <property type="entry name" value="Dioxygenase_C"/>
    <property type="match status" value="1"/>
</dbReference>
<evidence type="ECO:0000313" key="3">
    <source>
        <dbReference type="EMBL" id="PWY92293.1"/>
    </source>
</evidence>
<evidence type="ECO:0000313" key="4">
    <source>
        <dbReference type="Proteomes" id="UP000247233"/>
    </source>
</evidence>
<dbReference type="PANTHER" id="PTHR34315:SF1">
    <property type="entry name" value="INTRADIOL RING-CLEAVAGE DIOXYGENASES DOMAIN-CONTAINING PROTEIN-RELATED"/>
    <property type="match status" value="1"/>
</dbReference>
<dbReference type="SUPFAM" id="SSF49482">
    <property type="entry name" value="Aromatic compound dioxygenase"/>
    <property type="match status" value="1"/>
</dbReference>
<dbReference type="AlphaFoldDB" id="A0A317X166"/>
<dbReference type="OrthoDB" id="121380at2759"/>
<evidence type="ECO:0000256" key="1">
    <source>
        <dbReference type="SAM" id="SignalP"/>
    </source>
</evidence>
<dbReference type="GO" id="GO:0008199">
    <property type="term" value="F:ferric iron binding"/>
    <property type="evidence" value="ECO:0007669"/>
    <property type="project" value="InterPro"/>
</dbReference>
<dbReference type="STRING" id="1448321.A0A317X166"/>